<protein>
    <submittedName>
        <fullName evidence="2">Uncharacterized protein</fullName>
    </submittedName>
</protein>
<dbReference type="EMBL" id="CAUYUJ010012059">
    <property type="protein sequence ID" value="CAK0833176.1"/>
    <property type="molecule type" value="Genomic_DNA"/>
</dbReference>
<feature type="compositionally biased region" description="Low complexity" evidence="1">
    <location>
        <begin position="41"/>
        <end position="56"/>
    </location>
</feature>
<feature type="non-terminal residue" evidence="2">
    <location>
        <position position="1"/>
    </location>
</feature>
<evidence type="ECO:0000313" key="2">
    <source>
        <dbReference type="EMBL" id="CAK0833176.1"/>
    </source>
</evidence>
<sequence>PLPHPHIAVRAGCLERPRAIQHEEAPKKEEWRRAPGRHARAVGARQRASGGRSAARGARECGVCERKHHSPLQALEAEAASSGNRSRAAPQAEPTRGSTGRPGRRDRRERPTETLRAHRGRWGGSTRRRTHARNTGDQTLTAQRSLHGHVTLPGPLRGGGGGKGGGGKGGGRGGGGGGGNHAGKLSMEWLLCLSFSASAGASAAQPAQAADCGADTT</sequence>
<reference evidence="2" key="1">
    <citation type="submission" date="2023-10" db="EMBL/GenBank/DDBJ databases">
        <authorList>
            <person name="Chen Y."/>
            <person name="Shah S."/>
            <person name="Dougan E. K."/>
            <person name="Thang M."/>
            <person name="Chan C."/>
        </authorList>
    </citation>
    <scope>NUCLEOTIDE SEQUENCE [LARGE SCALE GENOMIC DNA]</scope>
</reference>
<feature type="compositionally biased region" description="Basic and acidic residues" evidence="1">
    <location>
        <begin position="13"/>
        <end position="33"/>
    </location>
</feature>
<dbReference type="Proteomes" id="UP001189429">
    <property type="component" value="Unassembled WGS sequence"/>
</dbReference>
<keyword evidence="3" id="KW-1185">Reference proteome</keyword>
<proteinExistence type="predicted"/>
<name>A0ABN9SMY7_9DINO</name>
<feature type="region of interest" description="Disordered" evidence="1">
    <location>
        <begin position="1"/>
        <end position="181"/>
    </location>
</feature>
<evidence type="ECO:0000256" key="1">
    <source>
        <dbReference type="SAM" id="MobiDB-lite"/>
    </source>
</evidence>
<accession>A0ABN9SMY7</accession>
<evidence type="ECO:0000313" key="3">
    <source>
        <dbReference type="Proteomes" id="UP001189429"/>
    </source>
</evidence>
<gene>
    <name evidence="2" type="ORF">PCOR1329_LOCUS30953</name>
</gene>
<feature type="compositionally biased region" description="Basic and acidic residues" evidence="1">
    <location>
        <begin position="106"/>
        <end position="116"/>
    </location>
</feature>
<feature type="compositionally biased region" description="Basic residues" evidence="1">
    <location>
        <begin position="117"/>
        <end position="132"/>
    </location>
</feature>
<organism evidence="2 3">
    <name type="scientific">Prorocentrum cordatum</name>
    <dbReference type="NCBI Taxonomy" id="2364126"/>
    <lineage>
        <taxon>Eukaryota</taxon>
        <taxon>Sar</taxon>
        <taxon>Alveolata</taxon>
        <taxon>Dinophyceae</taxon>
        <taxon>Prorocentrales</taxon>
        <taxon>Prorocentraceae</taxon>
        <taxon>Prorocentrum</taxon>
    </lineage>
</organism>
<feature type="compositionally biased region" description="Gly residues" evidence="1">
    <location>
        <begin position="156"/>
        <end position="181"/>
    </location>
</feature>
<feature type="compositionally biased region" description="Polar residues" evidence="1">
    <location>
        <begin position="133"/>
        <end position="144"/>
    </location>
</feature>
<comment type="caution">
    <text evidence="2">The sequence shown here is derived from an EMBL/GenBank/DDBJ whole genome shotgun (WGS) entry which is preliminary data.</text>
</comment>